<reference evidence="2" key="1">
    <citation type="submission" date="2014-07" db="EMBL/GenBank/DDBJ databases">
        <authorList>
            <person name="Martin A.A"/>
            <person name="De Silva N."/>
        </authorList>
    </citation>
    <scope>NUCLEOTIDE SEQUENCE</scope>
</reference>
<dbReference type="AlphaFoldDB" id="A0A0K0FTP7"/>
<organism evidence="2 3">
    <name type="scientific">Strongyloides venezuelensis</name>
    <name type="common">Threadworm</name>
    <dbReference type="NCBI Taxonomy" id="75913"/>
    <lineage>
        <taxon>Eukaryota</taxon>
        <taxon>Metazoa</taxon>
        <taxon>Ecdysozoa</taxon>
        <taxon>Nematoda</taxon>
        <taxon>Chromadorea</taxon>
        <taxon>Rhabditida</taxon>
        <taxon>Tylenchina</taxon>
        <taxon>Panagrolaimomorpha</taxon>
        <taxon>Strongyloidoidea</taxon>
        <taxon>Strongyloididae</taxon>
        <taxon>Strongyloides</taxon>
    </lineage>
</organism>
<evidence type="ECO:0000256" key="1">
    <source>
        <dbReference type="SAM" id="SignalP"/>
    </source>
</evidence>
<sequence>MRQIRYFFALFLCIFISQLCSSFKISCIRKYFSWRCFLFISLRERAFRKNFQKFIPRAEMKIILLKAERESYVGNNNFAGTNLYIKNILSKHQMTLISHSLLVYCKNLKNIVLVASSAVIRSLKSATYRQCNKWR</sequence>
<dbReference type="WBParaSite" id="SVE_1570900.1">
    <property type="protein sequence ID" value="SVE_1570900.1"/>
    <property type="gene ID" value="SVE_1570900"/>
</dbReference>
<accession>A0A0K0FTP7</accession>
<evidence type="ECO:0000313" key="3">
    <source>
        <dbReference type="WBParaSite" id="SVE_1570900.1"/>
    </source>
</evidence>
<keyword evidence="1" id="KW-0732">Signal</keyword>
<reference evidence="3" key="2">
    <citation type="submission" date="2015-08" db="UniProtKB">
        <authorList>
            <consortium name="WormBaseParasite"/>
        </authorList>
    </citation>
    <scope>IDENTIFICATION</scope>
</reference>
<dbReference type="Proteomes" id="UP000035680">
    <property type="component" value="Unassembled WGS sequence"/>
</dbReference>
<feature type="chain" id="PRO_5005330302" evidence="1">
    <location>
        <begin position="23"/>
        <end position="135"/>
    </location>
</feature>
<proteinExistence type="predicted"/>
<evidence type="ECO:0000313" key="2">
    <source>
        <dbReference type="Proteomes" id="UP000035680"/>
    </source>
</evidence>
<keyword evidence="2" id="KW-1185">Reference proteome</keyword>
<feature type="signal peptide" evidence="1">
    <location>
        <begin position="1"/>
        <end position="22"/>
    </location>
</feature>
<protein>
    <submittedName>
        <fullName evidence="3">Lipoprotein</fullName>
    </submittedName>
</protein>
<name>A0A0K0FTP7_STRVS</name>